<feature type="region of interest" description="Disordered" evidence="23">
    <location>
        <begin position="25"/>
        <end position="64"/>
    </location>
</feature>
<dbReference type="PANTHER" id="PTHR43788">
    <property type="entry name" value="DNA2/NAM7 HELICASE FAMILY MEMBER"/>
    <property type="match status" value="1"/>
</dbReference>
<dbReference type="EMBL" id="NBII01000006">
    <property type="protein sequence ID" value="PAV17685.1"/>
    <property type="molecule type" value="Genomic_DNA"/>
</dbReference>
<evidence type="ECO:0000256" key="19">
    <source>
        <dbReference type="ARBA" id="ARBA00023204"/>
    </source>
</evidence>
<evidence type="ECO:0000256" key="15">
    <source>
        <dbReference type="ARBA" id="ARBA00022840"/>
    </source>
</evidence>
<feature type="compositionally biased region" description="Basic and acidic residues" evidence="23">
    <location>
        <begin position="1206"/>
        <end position="1218"/>
    </location>
</feature>
<evidence type="ECO:0000259" key="24">
    <source>
        <dbReference type="Pfam" id="PF08696"/>
    </source>
</evidence>
<comment type="cofactor">
    <cofactor evidence="1">
        <name>[4Fe-4S] cluster</name>
        <dbReference type="ChEBI" id="CHEBI:49883"/>
    </cofactor>
</comment>
<evidence type="ECO:0000313" key="27">
    <source>
        <dbReference type="EMBL" id="PAV17685.1"/>
    </source>
</evidence>
<feature type="domain" description="DNA2/NAM7 helicase helicase" evidence="25">
    <location>
        <begin position="751"/>
        <end position="841"/>
    </location>
</feature>
<feature type="compositionally biased region" description="Basic and acidic residues" evidence="23">
    <location>
        <begin position="51"/>
        <end position="64"/>
    </location>
</feature>
<dbReference type="GO" id="GO:0046872">
    <property type="term" value="F:metal ion binding"/>
    <property type="evidence" value="ECO:0007669"/>
    <property type="project" value="UniProtKB-KW"/>
</dbReference>
<evidence type="ECO:0000256" key="1">
    <source>
        <dbReference type="ARBA" id="ARBA00001966"/>
    </source>
</evidence>
<dbReference type="GO" id="GO:0006260">
    <property type="term" value="P:DNA replication"/>
    <property type="evidence" value="ECO:0007669"/>
    <property type="project" value="UniProtKB-KW"/>
</dbReference>
<dbReference type="GO" id="GO:0003677">
    <property type="term" value="F:DNA binding"/>
    <property type="evidence" value="ECO:0007669"/>
    <property type="project" value="UniProtKB-KW"/>
</dbReference>
<evidence type="ECO:0000256" key="18">
    <source>
        <dbReference type="ARBA" id="ARBA00023125"/>
    </source>
</evidence>
<keyword evidence="13" id="KW-0378">Hydrolase</keyword>
<keyword evidence="21" id="KW-0511">Multifunctional enzyme</keyword>
<keyword evidence="12" id="KW-0227">DNA damage</keyword>
<evidence type="ECO:0000256" key="10">
    <source>
        <dbReference type="ARBA" id="ARBA00022741"/>
    </source>
</evidence>
<evidence type="ECO:0000256" key="11">
    <source>
        <dbReference type="ARBA" id="ARBA00022759"/>
    </source>
</evidence>
<dbReference type="GO" id="GO:0006281">
    <property type="term" value="P:DNA repair"/>
    <property type="evidence" value="ECO:0007669"/>
    <property type="project" value="UniProtKB-KW"/>
</dbReference>
<dbReference type="GO" id="GO:0005524">
    <property type="term" value="F:ATP binding"/>
    <property type="evidence" value="ECO:0007669"/>
    <property type="project" value="UniProtKB-KW"/>
</dbReference>
<keyword evidence="10" id="KW-0547">Nucleotide-binding</keyword>
<dbReference type="InterPro" id="IPR026851">
    <property type="entry name" value="Dna2/JHS1_DEXXQ-box"/>
</dbReference>
<dbReference type="GO" id="GO:0005634">
    <property type="term" value="C:nucleus"/>
    <property type="evidence" value="ECO:0007669"/>
    <property type="project" value="UniProtKB-SubCell"/>
</dbReference>
<feature type="region of interest" description="Disordered" evidence="23">
    <location>
        <begin position="466"/>
        <end position="495"/>
    </location>
</feature>
<evidence type="ECO:0000313" key="28">
    <source>
        <dbReference type="Proteomes" id="UP000217199"/>
    </source>
</evidence>
<evidence type="ECO:0000259" key="26">
    <source>
        <dbReference type="Pfam" id="PF13087"/>
    </source>
</evidence>
<name>A0A286UDX8_9AGAM</name>
<dbReference type="Pfam" id="PF13086">
    <property type="entry name" value="AAA_11"/>
    <property type="match status" value="2"/>
</dbReference>
<proteinExistence type="inferred from homology"/>
<evidence type="ECO:0000256" key="3">
    <source>
        <dbReference type="ARBA" id="ARBA00007913"/>
    </source>
</evidence>
<evidence type="ECO:0000256" key="23">
    <source>
        <dbReference type="SAM" id="MobiDB-lite"/>
    </source>
</evidence>
<feature type="domain" description="DNA2/NAM7 helicase-like C-terminal" evidence="26">
    <location>
        <begin position="929"/>
        <end position="1139"/>
    </location>
</feature>
<sequence length="1234" mass="138202">MTQVKHSINDEDEFMKGLLSGIDDSFFNAVPSPDPSPKKRKKYTEEFEEGSSTKKEQSPLRMSEDVLHRTPTRNRRQTVNDVDIAALLEGAEDWDWDDMLSPVRKKPVNAKLPKSKPVAPDILTYRCLVSSVVQERSQKLIDAVSEDGRSQKRIILADDWIETDIQKDDILHVIGNFEAEDKTITVSFKNNLVITHPDVLLTATAISNALHCRRRPLLSQMLRSTSDVTPALVYGNILHEVTQQCLVLQKWDASSIGRLISETVNKFWDDLFRINITVEEAITEVQKRAKGLEVFGKRYCHSTPRDDAVIDNTRSSSRETSKLAITKIHDIEEDILAPRFGMRGKIDASVSVHLDAYTQLIGTMKSNVKSMNAVMPLEIKTGRTVAGMEHRAQSMLYTILMAERYSNAPSPLFISKSHETAPGGLLYYTHNEDIILVPSAWNELRGLIKTRNELASYMVRRSGKQHAKASSSVSSQDSSDNNISTSDASTPEPFLPPTINQERMCGRCYVSDACMLYKKACETFDDTCAPISDLYELKTGHLTDEHASFFKHWEHLITMEEQESIRLKKELWTLNADEREAVGRCLSDMLLDPTFQAPVTVPTGGGARIHKNTYRFTRSVFTEKLGKNHTLIHGHIMTGDAVTVSVQGNPRLLGLARGFVLEMSPSDIVIGLDHSLAAESIQVHTSSRDTNSAILFRIDKDELASGLARLRDNLAQVFYVGGSTNILNLIVDLKPPAFDKATLEYSHPSSELNLSQKGAIDHCLRARDYALILGMPGTGKTTVVAYMIKLLVKMGKTVLLTSYTHSAVDNILQKLKDLPRSQILRLGNIDKIHPAVRKYALVGQDAPRSAEEHGRQLLEPPVVATTALSIDHALFSKRQFDYCIVDEASQITLPTCLGPLRFSKKFILVGDHFQLPPLVRNKEARKGGLNVSLFRRLSDAHPEAVVDLNYQYRMNEDIMLLSNRLVYDNRLKCGSVEVAQRSLVIPNKQKESCLCNDRGEHSCWIQKLLDESCRAVFVDTDEVPALDSRVGDLVQNDTEARLVKQVVEALLEGGVTSEQIGIISLYRQQIKLISHLLEQHSGVEILTADRSQGRDKDCIIISLVRANPENQIGDLLKDWRRINVAFTRAQSKLIIFGSKKTLQSSPLLSEFFSLMEEHGWVLSLPKGADKLHEVKGGGLSRDVDSKMISVLPRRFGKRSYQDEGEEKGPRTKKASIEHGVLRSRPLLRDVINNS</sequence>
<comment type="subcellular location">
    <subcellularLocation>
        <location evidence="2">Nucleus</location>
    </subcellularLocation>
</comment>
<evidence type="ECO:0000256" key="13">
    <source>
        <dbReference type="ARBA" id="ARBA00022801"/>
    </source>
</evidence>
<accession>A0A286UDX8</accession>
<dbReference type="PANTHER" id="PTHR43788:SF8">
    <property type="entry name" value="DNA-BINDING PROTEIN SMUBP-2"/>
    <property type="match status" value="1"/>
</dbReference>
<evidence type="ECO:0000256" key="20">
    <source>
        <dbReference type="ARBA" id="ARBA00023242"/>
    </source>
</evidence>
<evidence type="ECO:0000259" key="25">
    <source>
        <dbReference type="Pfam" id="PF13086"/>
    </source>
</evidence>
<keyword evidence="19" id="KW-0234">DNA repair</keyword>
<reference evidence="27 28" key="1">
    <citation type="journal article" date="2017" name="Mol. Ecol.">
        <title>Comparative and population genomic landscape of Phellinus noxius: A hypervariable fungus causing root rot in trees.</title>
        <authorList>
            <person name="Chung C.L."/>
            <person name="Lee T.J."/>
            <person name="Akiba M."/>
            <person name="Lee H.H."/>
            <person name="Kuo T.H."/>
            <person name="Liu D."/>
            <person name="Ke H.M."/>
            <person name="Yokoi T."/>
            <person name="Roa M.B."/>
            <person name="Lu M.J."/>
            <person name="Chang Y.Y."/>
            <person name="Ann P.J."/>
            <person name="Tsai J.N."/>
            <person name="Chen C.Y."/>
            <person name="Tzean S.S."/>
            <person name="Ota Y."/>
            <person name="Hattori T."/>
            <person name="Sahashi N."/>
            <person name="Liou R.F."/>
            <person name="Kikuchi T."/>
            <person name="Tsai I.J."/>
        </authorList>
    </citation>
    <scope>NUCLEOTIDE SEQUENCE [LARGE SCALE GENOMIC DNA]</scope>
    <source>
        <strain evidence="27 28">FFPRI411160</strain>
    </source>
</reference>
<feature type="domain" description="DNA replication factor Dna2 N-terminal" evidence="24">
    <location>
        <begin position="146"/>
        <end position="352"/>
    </location>
</feature>
<evidence type="ECO:0000256" key="22">
    <source>
        <dbReference type="ARBA" id="ARBA00047995"/>
    </source>
</evidence>
<dbReference type="InterPro" id="IPR041679">
    <property type="entry name" value="DNA2/NAM7-like_C"/>
</dbReference>
<keyword evidence="9" id="KW-0479">Metal-binding</keyword>
<dbReference type="InterPro" id="IPR047187">
    <property type="entry name" value="SF1_C_Upf1"/>
</dbReference>
<dbReference type="CDD" id="cd18808">
    <property type="entry name" value="SF1_C_Upf1"/>
    <property type="match status" value="1"/>
</dbReference>
<dbReference type="GO" id="GO:0051539">
    <property type="term" value="F:4 iron, 4 sulfur cluster binding"/>
    <property type="evidence" value="ECO:0007669"/>
    <property type="project" value="UniProtKB-KW"/>
</dbReference>
<evidence type="ECO:0000256" key="17">
    <source>
        <dbReference type="ARBA" id="ARBA00023014"/>
    </source>
</evidence>
<dbReference type="InParanoid" id="A0A286UDX8"/>
<dbReference type="SUPFAM" id="SSF52540">
    <property type="entry name" value="P-loop containing nucleoside triphosphate hydrolases"/>
    <property type="match status" value="1"/>
</dbReference>
<evidence type="ECO:0000256" key="16">
    <source>
        <dbReference type="ARBA" id="ARBA00023004"/>
    </source>
</evidence>
<evidence type="ECO:0000256" key="2">
    <source>
        <dbReference type="ARBA" id="ARBA00004123"/>
    </source>
</evidence>
<keyword evidence="8" id="KW-0540">Nuclease</keyword>
<dbReference type="GO" id="GO:0017116">
    <property type="term" value="F:single-stranded DNA helicase activity"/>
    <property type="evidence" value="ECO:0007669"/>
    <property type="project" value="InterPro"/>
</dbReference>
<evidence type="ECO:0000256" key="9">
    <source>
        <dbReference type="ARBA" id="ARBA00022723"/>
    </source>
</evidence>
<dbReference type="InterPro" id="IPR014808">
    <property type="entry name" value="DNA_replication_fac_Dna2_N"/>
</dbReference>
<evidence type="ECO:0000256" key="21">
    <source>
        <dbReference type="ARBA" id="ARBA00023268"/>
    </source>
</evidence>
<dbReference type="GO" id="GO:0043139">
    <property type="term" value="F:5'-3' DNA helicase activity"/>
    <property type="evidence" value="ECO:0007669"/>
    <property type="project" value="TreeGrafter"/>
</dbReference>
<keyword evidence="20" id="KW-0539">Nucleus</keyword>
<protein>
    <recommendedName>
        <fullName evidence="5">DNA replication ATP-dependent helicase/nuclease DNA2</fullName>
        <ecNumber evidence="4">3.6.4.12</ecNumber>
    </recommendedName>
</protein>
<evidence type="ECO:0000256" key="12">
    <source>
        <dbReference type="ARBA" id="ARBA00022763"/>
    </source>
</evidence>
<feature type="domain" description="DNA2/NAM7 helicase helicase" evidence="25">
    <location>
        <begin position="859"/>
        <end position="920"/>
    </location>
</feature>
<keyword evidence="11" id="KW-0255">Endonuclease</keyword>
<dbReference type="GO" id="GO:0016887">
    <property type="term" value="F:ATP hydrolysis activity"/>
    <property type="evidence" value="ECO:0007669"/>
    <property type="project" value="RHEA"/>
</dbReference>
<feature type="compositionally biased region" description="Low complexity" evidence="23">
    <location>
        <begin position="469"/>
        <end position="490"/>
    </location>
</feature>
<keyword evidence="6" id="KW-0004">4Fe-4S</keyword>
<dbReference type="FunFam" id="3.40.50.300:FF:000789">
    <property type="entry name" value="DNA replication ATP-dependent helicase/nuclease DNA2"/>
    <property type="match status" value="1"/>
</dbReference>
<evidence type="ECO:0000256" key="8">
    <source>
        <dbReference type="ARBA" id="ARBA00022722"/>
    </source>
</evidence>
<comment type="similarity">
    <text evidence="3">Belongs to the DNA2/NAM7 helicase family.</text>
</comment>
<dbReference type="Pfam" id="PF08696">
    <property type="entry name" value="Dna2"/>
    <property type="match status" value="1"/>
</dbReference>
<keyword evidence="18" id="KW-0238">DNA-binding</keyword>
<dbReference type="OrthoDB" id="6513042at2759"/>
<dbReference type="InterPro" id="IPR041677">
    <property type="entry name" value="DNA2/NAM7_AAA_11"/>
</dbReference>
<organism evidence="27 28">
    <name type="scientific">Pyrrhoderma noxium</name>
    <dbReference type="NCBI Taxonomy" id="2282107"/>
    <lineage>
        <taxon>Eukaryota</taxon>
        <taxon>Fungi</taxon>
        <taxon>Dikarya</taxon>
        <taxon>Basidiomycota</taxon>
        <taxon>Agaricomycotina</taxon>
        <taxon>Agaricomycetes</taxon>
        <taxon>Hymenochaetales</taxon>
        <taxon>Hymenochaetaceae</taxon>
        <taxon>Pyrrhoderma</taxon>
    </lineage>
</organism>
<evidence type="ECO:0000256" key="5">
    <source>
        <dbReference type="ARBA" id="ARBA00021516"/>
    </source>
</evidence>
<dbReference type="FunCoup" id="A0A286UDX8">
    <property type="interactions" value="344"/>
</dbReference>
<comment type="catalytic activity">
    <reaction evidence="22">
        <text>ATP + H2O = ADP + phosphate + H(+)</text>
        <dbReference type="Rhea" id="RHEA:13065"/>
        <dbReference type="ChEBI" id="CHEBI:15377"/>
        <dbReference type="ChEBI" id="CHEBI:15378"/>
        <dbReference type="ChEBI" id="CHEBI:30616"/>
        <dbReference type="ChEBI" id="CHEBI:43474"/>
        <dbReference type="ChEBI" id="CHEBI:456216"/>
        <dbReference type="EC" id="3.6.4.12"/>
    </reaction>
</comment>
<evidence type="ECO:0000256" key="6">
    <source>
        <dbReference type="ARBA" id="ARBA00022485"/>
    </source>
</evidence>
<keyword evidence="14" id="KW-0347">Helicase</keyword>
<evidence type="ECO:0000256" key="14">
    <source>
        <dbReference type="ARBA" id="ARBA00022806"/>
    </source>
</evidence>
<dbReference type="InterPro" id="IPR050534">
    <property type="entry name" value="Coronavir_polyprotein_1ab"/>
</dbReference>
<dbReference type="CDD" id="cd22318">
    <property type="entry name" value="DNA2_N-like"/>
    <property type="match status" value="1"/>
</dbReference>
<evidence type="ECO:0000256" key="7">
    <source>
        <dbReference type="ARBA" id="ARBA00022705"/>
    </source>
</evidence>
<dbReference type="Proteomes" id="UP000217199">
    <property type="component" value="Unassembled WGS sequence"/>
</dbReference>
<dbReference type="FunFam" id="3.40.50.300:FF:001170">
    <property type="entry name" value="DNA replication helicase Dna2"/>
    <property type="match status" value="1"/>
</dbReference>
<comment type="caution">
    <text evidence="27">The sequence shown here is derived from an EMBL/GenBank/DDBJ whole genome shotgun (WGS) entry which is preliminary data.</text>
</comment>
<dbReference type="STRING" id="2282107.A0A286UDX8"/>
<dbReference type="CDD" id="cd18041">
    <property type="entry name" value="DEXXQc_DNA2"/>
    <property type="match status" value="1"/>
</dbReference>
<evidence type="ECO:0000256" key="4">
    <source>
        <dbReference type="ARBA" id="ARBA00012551"/>
    </source>
</evidence>
<gene>
    <name evidence="27" type="ORF">PNOK_0617100</name>
</gene>
<keyword evidence="28" id="KW-1185">Reference proteome</keyword>
<keyword evidence="16" id="KW-0408">Iron</keyword>
<dbReference type="InterPro" id="IPR027417">
    <property type="entry name" value="P-loop_NTPase"/>
</dbReference>
<dbReference type="EC" id="3.6.4.12" evidence="4"/>
<dbReference type="Pfam" id="PF13087">
    <property type="entry name" value="AAA_12"/>
    <property type="match status" value="1"/>
</dbReference>
<keyword evidence="7" id="KW-0235">DNA replication</keyword>
<dbReference type="Gene3D" id="3.40.50.300">
    <property type="entry name" value="P-loop containing nucleotide triphosphate hydrolases"/>
    <property type="match status" value="2"/>
</dbReference>
<keyword evidence="15" id="KW-0067">ATP-binding</keyword>
<dbReference type="AlphaFoldDB" id="A0A286UDX8"/>
<keyword evidence="17" id="KW-0411">Iron-sulfur</keyword>
<feature type="region of interest" description="Disordered" evidence="23">
    <location>
        <begin position="1198"/>
        <end position="1218"/>
    </location>
</feature>
<dbReference type="GO" id="GO:0004519">
    <property type="term" value="F:endonuclease activity"/>
    <property type="evidence" value="ECO:0007669"/>
    <property type="project" value="UniProtKB-KW"/>
</dbReference>